<comment type="caution">
    <text evidence="1">The sequence shown here is derived from an EMBL/GenBank/DDBJ whole genome shotgun (WGS) entry which is preliminary data.</text>
</comment>
<gene>
    <name evidence="1" type="ORF">V1525DRAFT_348061</name>
</gene>
<proteinExistence type="predicted"/>
<name>A0ACC3SW17_LIPKO</name>
<protein>
    <submittedName>
        <fullName evidence="1">Uncharacterized protein</fullName>
    </submittedName>
</protein>
<reference evidence="2" key="1">
    <citation type="journal article" date="2024" name="Front. Bioeng. Biotechnol.">
        <title>Genome-scale model development and genomic sequencing of the oleaginous clade Lipomyces.</title>
        <authorList>
            <person name="Czajka J.J."/>
            <person name="Han Y."/>
            <person name="Kim J."/>
            <person name="Mondo S.J."/>
            <person name="Hofstad B.A."/>
            <person name="Robles A."/>
            <person name="Haridas S."/>
            <person name="Riley R."/>
            <person name="LaButti K."/>
            <person name="Pangilinan J."/>
            <person name="Andreopoulos W."/>
            <person name="Lipzen A."/>
            <person name="Yan J."/>
            <person name="Wang M."/>
            <person name="Ng V."/>
            <person name="Grigoriev I.V."/>
            <person name="Spatafora J.W."/>
            <person name="Magnuson J.K."/>
            <person name="Baker S.E."/>
            <person name="Pomraning K.R."/>
        </authorList>
    </citation>
    <scope>NUCLEOTIDE SEQUENCE [LARGE SCALE GENOMIC DNA]</scope>
    <source>
        <strain evidence="2">CBS 7786</strain>
    </source>
</reference>
<sequence length="250" mass="28663">MAYRNALEFLIRNEPEQRLDMRPPFRCFRALEDEAHKLYGEEASYSRIEYSSKDSTVTIITAQSGLHAKAAEAVQRGIEDGVRRELTNCGRGDLVARFGGVLDIRLNALDDQLRLYVKKPDGGLTYYKDGVETVIAVIEIGVSESYMRLKADLELWMGRFQCRTGILFSLKEKPKFRYPAQTTMSTYTANDIVPFGDAMTQARLNEPFGPYRYNGHDWFGRLDTAFIEVFRRDQPDPPQRTVCDINEHIT</sequence>
<evidence type="ECO:0000313" key="2">
    <source>
        <dbReference type="Proteomes" id="UP001433508"/>
    </source>
</evidence>
<evidence type="ECO:0000313" key="1">
    <source>
        <dbReference type="EMBL" id="KAK9235566.1"/>
    </source>
</evidence>
<organism evidence="1 2">
    <name type="scientific">Lipomyces kononenkoae</name>
    <name type="common">Yeast</name>
    <dbReference type="NCBI Taxonomy" id="34357"/>
    <lineage>
        <taxon>Eukaryota</taxon>
        <taxon>Fungi</taxon>
        <taxon>Dikarya</taxon>
        <taxon>Ascomycota</taxon>
        <taxon>Saccharomycotina</taxon>
        <taxon>Lipomycetes</taxon>
        <taxon>Lipomycetales</taxon>
        <taxon>Lipomycetaceae</taxon>
        <taxon>Lipomyces</taxon>
    </lineage>
</organism>
<keyword evidence="2" id="KW-1185">Reference proteome</keyword>
<dbReference type="EMBL" id="MU971411">
    <property type="protein sequence ID" value="KAK9235566.1"/>
    <property type="molecule type" value="Genomic_DNA"/>
</dbReference>
<dbReference type="Proteomes" id="UP001433508">
    <property type="component" value="Unassembled WGS sequence"/>
</dbReference>
<accession>A0ACC3SW17</accession>